<dbReference type="RefSeq" id="WP_377281313.1">
    <property type="nucleotide sequence ID" value="NZ_JBHRSI010000003.1"/>
</dbReference>
<name>A0ABW4MXE5_9CAUL</name>
<keyword evidence="2" id="KW-1185">Reference proteome</keyword>
<reference evidence="2" key="1">
    <citation type="journal article" date="2019" name="Int. J. Syst. Evol. Microbiol.">
        <title>The Global Catalogue of Microorganisms (GCM) 10K type strain sequencing project: providing services to taxonomists for standard genome sequencing and annotation.</title>
        <authorList>
            <consortium name="The Broad Institute Genomics Platform"/>
            <consortium name="The Broad Institute Genome Sequencing Center for Infectious Disease"/>
            <person name="Wu L."/>
            <person name="Ma J."/>
        </authorList>
    </citation>
    <scope>NUCLEOTIDE SEQUENCE [LARGE SCALE GENOMIC DNA]</scope>
    <source>
        <strain evidence="2">DFY28</strain>
    </source>
</reference>
<accession>A0ABW4MXE5</accession>
<dbReference type="Proteomes" id="UP001597237">
    <property type="component" value="Unassembled WGS sequence"/>
</dbReference>
<dbReference type="EMBL" id="JBHUEY010000001">
    <property type="protein sequence ID" value="MFD1781854.1"/>
    <property type="molecule type" value="Genomic_DNA"/>
</dbReference>
<sequence length="125" mass="12414">MSKPVATAADVKAVPSTSKTDVAGNTGAVTAGPAPLAVVTDPRLKIGGQPVATRASQIFTFSGQNASSAPVTYPSAVTLAAGPTKLRVGGKFVLVDGDVADDAAAALIIPANRIEVSSARKLKTS</sequence>
<evidence type="ECO:0000313" key="1">
    <source>
        <dbReference type="EMBL" id="MFD1781854.1"/>
    </source>
</evidence>
<gene>
    <name evidence="1" type="ORF">ACFSC0_00475</name>
</gene>
<evidence type="ECO:0000313" key="2">
    <source>
        <dbReference type="Proteomes" id="UP001597237"/>
    </source>
</evidence>
<protein>
    <submittedName>
        <fullName evidence="1">Uncharacterized protein</fullName>
    </submittedName>
</protein>
<comment type="caution">
    <text evidence="1">The sequence shown here is derived from an EMBL/GenBank/DDBJ whole genome shotgun (WGS) entry which is preliminary data.</text>
</comment>
<proteinExistence type="predicted"/>
<organism evidence="1 2">
    <name type="scientific">Phenylobacterium terrae</name>
    <dbReference type="NCBI Taxonomy" id="2665495"/>
    <lineage>
        <taxon>Bacteria</taxon>
        <taxon>Pseudomonadati</taxon>
        <taxon>Pseudomonadota</taxon>
        <taxon>Alphaproteobacteria</taxon>
        <taxon>Caulobacterales</taxon>
        <taxon>Caulobacteraceae</taxon>
        <taxon>Phenylobacterium</taxon>
    </lineage>
</organism>